<evidence type="ECO:0000256" key="3">
    <source>
        <dbReference type="ARBA" id="ARBA00038874"/>
    </source>
</evidence>
<evidence type="ECO:0000313" key="5">
    <source>
        <dbReference type="Proteomes" id="UP000014978"/>
    </source>
</evidence>
<dbReference type="GO" id="GO:0004305">
    <property type="term" value="F:ethanolamine kinase activity"/>
    <property type="evidence" value="ECO:0007669"/>
    <property type="project" value="UniProtKB-EC"/>
</dbReference>
<dbReference type="Proteomes" id="UP000014978">
    <property type="component" value="Unassembled WGS sequence"/>
</dbReference>
<name>S7WAS6_SPRLO</name>
<dbReference type="VEuPathDB" id="MicrosporidiaDB:SLOPH_205"/>
<gene>
    <name evidence="4" type="ORF">SLOPH_205</name>
</gene>
<evidence type="ECO:0000313" key="4">
    <source>
        <dbReference type="EMBL" id="EPR80060.1"/>
    </source>
</evidence>
<dbReference type="SUPFAM" id="SSF56112">
    <property type="entry name" value="Protein kinase-like (PK-like)"/>
    <property type="match status" value="1"/>
</dbReference>
<dbReference type="HOGENOM" id="CLU_970355_0_0_1"/>
<proteinExistence type="inferred from homology"/>
<dbReference type="GO" id="GO:0005737">
    <property type="term" value="C:cytoplasm"/>
    <property type="evidence" value="ECO:0007669"/>
    <property type="project" value="TreeGrafter"/>
</dbReference>
<dbReference type="STRING" id="1358809.S7WAS6"/>
<sequence length="287" mass="34268">MNIFISLFLSRMQETLNESEKLTNGLTNKVYLLKCTNNSYIYKELSEDISEVEQKILYAIDRPKTLYHGKRHIIQEYIQSEDIDIKKDNMGIALAFKKFHNLDVEITYTFKEDLINRMKVLGDEKLENEILEKLSNINLQCVKLCHNDIHKDNILKCDGEIFFIDFESCSLNEPAYDIANFFRESEIYTKNPLSENEKYLFCEVYLDTKDKDKIIQFLKRIEEVTIYTDLFWFLWGVKKIEKNDGEQEFDYAEYTFRRFENLYKQGIITLDAVKNNKTLNFLKKFIK</sequence>
<protein>
    <recommendedName>
        <fullName evidence="3">ethanolamine kinase</fullName>
        <ecNumber evidence="3">2.7.1.82</ecNumber>
    </recommendedName>
</protein>
<evidence type="ECO:0000256" key="2">
    <source>
        <dbReference type="ARBA" id="ARBA00038211"/>
    </source>
</evidence>
<dbReference type="EC" id="2.7.1.82" evidence="3"/>
<dbReference type="InterPro" id="IPR011009">
    <property type="entry name" value="Kinase-like_dom_sf"/>
</dbReference>
<keyword evidence="4" id="KW-0808">Transferase</keyword>
<dbReference type="Pfam" id="PF01633">
    <property type="entry name" value="Choline_kinase"/>
    <property type="match status" value="1"/>
</dbReference>
<dbReference type="Gene3D" id="3.90.1200.10">
    <property type="match status" value="1"/>
</dbReference>
<dbReference type="PANTHER" id="PTHR22603:SF66">
    <property type="entry name" value="ETHANOLAMINE KINASE"/>
    <property type="match status" value="1"/>
</dbReference>
<dbReference type="OrthoDB" id="10267235at2759"/>
<accession>S7WAS6</accession>
<comment type="similarity">
    <text evidence="2">Belongs to the choline/ethanolamine kinase family.</text>
</comment>
<comment type="pathway">
    <text evidence="1">Phospholipid metabolism; phosphatidylethanolamine biosynthesis; phosphatidylethanolamine from ethanolamine: step 1/3.</text>
</comment>
<reference evidence="5" key="1">
    <citation type="journal article" date="2013" name="PLoS Genet.">
        <title>The genome of Spraguea lophii and the basis of host-microsporidian interactions.</title>
        <authorList>
            <person name="Campbell S.E."/>
            <person name="Williams T.A."/>
            <person name="Yousuf A."/>
            <person name="Soanes D.M."/>
            <person name="Paszkiewicz K.H."/>
            <person name="Williams B.A.P."/>
        </authorList>
    </citation>
    <scope>NUCLEOTIDE SEQUENCE [LARGE SCALE GENOMIC DNA]</scope>
    <source>
        <strain evidence="5">42_110</strain>
    </source>
</reference>
<dbReference type="OMA" id="WKEYANS"/>
<evidence type="ECO:0000256" key="1">
    <source>
        <dbReference type="ARBA" id="ARBA00037883"/>
    </source>
</evidence>
<organism evidence="4 5">
    <name type="scientific">Spraguea lophii (strain 42_110)</name>
    <name type="common">Microsporidian parasite</name>
    <dbReference type="NCBI Taxonomy" id="1358809"/>
    <lineage>
        <taxon>Eukaryota</taxon>
        <taxon>Fungi</taxon>
        <taxon>Fungi incertae sedis</taxon>
        <taxon>Microsporidia</taxon>
        <taxon>Spragueidae</taxon>
        <taxon>Spraguea</taxon>
    </lineage>
</organism>
<dbReference type="AlphaFoldDB" id="S7WAS6"/>
<keyword evidence="4" id="KW-0418">Kinase</keyword>
<dbReference type="GO" id="GO:0006646">
    <property type="term" value="P:phosphatidylethanolamine biosynthetic process"/>
    <property type="evidence" value="ECO:0007669"/>
    <property type="project" value="TreeGrafter"/>
</dbReference>
<comment type="caution">
    <text evidence="4">The sequence shown here is derived from an EMBL/GenBank/DDBJ whole genome shotgun (WGS) entry which is preliminary data.</text>
</comment>
<keyword evidence="5" id="KW-1185">Reference proteome</keyword>
<dbReference type="EMBL" id="ATCN01000025">
    <property type="protein sequence ID" value="EPR80060.1"/>
    <property type="molecule type" value="Genomic_DNA"/>
</dbReference>
<dbReference type="PANTHER" id="PTHR22603">
    <property type="entry name" value="CHOLINE/ETHANOALAMINE KINASE"/>
    <property type="match status" value="1"/>
</dbReference>
<dbReference type="InParanoid" id="S7WAS6"/>